<feature type="signal peptide" evidence="14">
    <location>
        <begin position="1"/>
        <end position="27"/>
    </location>
</feature>
<evidence type="ECO:0000256" key="5">
    <source>
        <dbReference type="ARBA" id="ARBA00023015"/>
    </source>
</evidence>
<evidence type="ECO:0000256" key="12">
    <source>
        <dbReference type="SAM" id="Coils"/>
    </source>
</evidence>
<evidence type="ECO:0000256" key="3">
    <source>
        <dbReference type="ARBA" id="ARBA00022771"/>
    </source>
</evidence>
<feature type="region of interest" description="Disordered" evidence="13">
    <location>
        <begin position="844"/>
        <end position="872"/>
    </location>
</feature>
<evidence type="ECO:0000256" key="6">
    <source>
        <dbReference type="ARBA" id="ARBA00023125"/>
    </source>
</evidence>
<keyword evidence="17" id="KW-1185">Reference proteome</keyword>
<evidence type="ECO:0000256" key="8">
    <source>
        <dbReference type="ARBA" id="ARBA00023163"/>
    </source>
</evidence>
<feature type="DNA-binding region" description="Homeobox" evidence="10">
    <location>
        <begin position="960"/>
        <end position="1002"/>
    </location>
</feature>
<dbReference type="GO" id="GO:0003677">
    <property type="term" value="F:DNA binding"/>
    <property type="evidence" value="ECO:0007669"/>
    <property type="project" value="UniProtKB-UniRule"/>
</dbReference>
<keyword evidence="8" id="KW-0804">Transcription</keyword>
<dbReference type="GO" id="GO:0008270">
    <property type="term" value="F:zinc ion binding"/>
    <property type="evidence" value="ECO:0007669"/>
    <property type="project" value="UniProtKB-KW"/>
</dbReference>
<dbReference type="InterPro" id="IPR045762">
    <property type="entry name" value="ADNP_Znf"/>
</dbReference>
<proteinExistence type="predicted"/>
<gene>
    <name evidence="16" type="ORF">UPYG_G00337120</name>
</gene>
<comment type="subcellular location">
    <subcellularLocation>
        <location evidence="10 11">Nucleus</location>
    </subcellularLocation>
</comment>
<dbReference type="InterPro" id="IPR009057">
    <property type="entry name" value="Homeodomain-like_sf"/>
</dbReference>
<evidence type="ECO:0000256" key="4">
    <source>
        <dbReference type="ARBA" id="ARBA00022833"/>
    </source>
</evidence>
<dbReference type="InterPro" id="IPR013087">
    <property type="entry name" value="Znf_C2H2_type"/>
</dbReference>
<evidence type="ECO:0000256" key="2">
    <source>
        <dbReference type="ARBA" id="ARBA00022737"/>
    </source>
</evidence>
<dbReference type="SUPFAM" id="SSF46689">
    <property type="entry name" value="Homeodomain-like"/>
    <property type="match status" value="1"/>
</dbReference>
<dbReference type="SMART" id="SM00355">
    <property type="entry name" value="ZnF_C2H2"/>
    <property type="match status" value="7"/>
</dbReference>
<feature type="region of interest" description="Disordered" evidence="13">
    <location>
        <begin position="887"/>
        <end position="913"/>
    </location>
</feature>
<dbReference type="PROSITE" id="PS50071">
    <property type="entry name" value="HOMEOBOX_2"/>
    <property type="match status" value="1"/>
</dbReference>
<keyword evidence="9 10" id="KW-0539">Nucleus</keyword>
<evidence type="ECO:0000256" key="1">
    <source>
        <dbReference type="ARBA" id="ARBA00022723"/>
    </source>
</evidence>
<feature type="compositionally biased region" description="Basic and acidic residues" evidence="13">
    <location>
        <begin position="1055"/>
        <end position="1075"/>
    </location>
</feature>
<dbReference type="GO" id="GO:0005634">
    <property type="term" value="C:nucleus"/>
    <property type="evidence" value="ECO:0007669"/>
    <property type="project" value="UniProtKB-SubCell"/>
</dbReference>
<keyword evidence="12" id="KW-0175">Coiled coil</keyword>
<feature type="domain" description="Homeobox" evidence="15">
    <location>
        <begin position="958"/>
        <end position="1001"/>
    </location>
</feature>
<evidence type="ECO:0000259" key="15">
    <source>
        <dbReference type="PROSITE" id="PS50071"/>
    </source>
</evidence>
<feature type="chain" id="PRO_5044828276" description="Homeobox domain-containing protein" evidence="14">
    <location>
        <begin position="28"/>
        <end position="1088"/>
    </location>
</feature>
<dbReference type="PANTHER" id="PTHR15740">
    <property type="entry name" value="NEUROPROTECTIVE PEPTIDE-CONTAINING PROTEIN"/>
    <property type="match status" value="1"/>
</dbReference>
<dbReference type="PANTHER" id="PTHR15740:SF2">
    <property type="entry name" value="ACTIVITY-DEPENDENT NEUROPROTECTOR HOMEOBOX PROTEIN 2"/>
    <property type="match status" value="1"/>
</dbReference>
<feature type="region of interest" description="Disordered" evidence="13">
    <location>
        <begin position="1035"/>
        <end position="1088"/>
    </location>
</feature>
<evidence type="ECO:0000256" key="14">
    <source>
        <dbReference type="SAM" id="SignalP"/>
    </source>
</evidence>
<dbReference type="EMBL" id="JAGEUA010000011">
    <property type="protein sequence ID" value="KAL0962208.1"/>
    <property type="molecule type" value="Genomic_DNA"/>
</dbReference>
<keyword evidence="1" id="KW-0479">Metal-binding</keyword>
<dbReference type="Pfam" id="PF00046">
    <property type="entry name" value="Homeodomain"/>
    <property type="match status" value="1"/>
</dbReference>
<dbReference type="AlphaFoldDB" id="A0ABD0W0L5"/>
<name>A0ABD0W0L5_UMBPY</name>
<dbReference type="Proteomes" id="UP001557470">
    <property type="component" value="Unassembled WGS sequence"/>
</dbReference>
<comment type="caution">
    <text evidence="16">The sequence shown here is derived from an EMBL/GenBank/DDBJ whole genome shotgun (WGS) entry which is preliminary data.</text>
</comment>
<dbReference type="InterPro" id="IPR038861">
    <property type="entry name" value="ADNP/ADNP2"/>
</dbReference>
<evidence type="ECO:0000256" key="11">
    <source>
        <dbReference type="RuleBase" id="RU000682"/>
    </source>
</evidence>
<keyword evidence="3" id="KW-0863">Zinc-finger</keyword>
<dbReference type="PROSITE" id="PS00028">
    <property type="entry name" value="ZINC_FINGER_C2H2_1"/>
    <property type="match status" value="1"/>
</dbReference>
<evidence type="ECO:0000256" key="7">
    <source>
        <dbReference type="ARBA" id="ARBA00023155"/>
    </source>
</evidence>
<sequence length="1088" mass="121006">MGTKRANFSGCILSGGVLWLAVHSLGGLHTSVTPGLERSRIGSKTRKLSTRQPSLIFGDAKGTMYQVPVGNLENIRKTRRKVKHILSDFGLEDCQNLLEELQKEKEKTSEDSDEAFQETEWVDLSEPFPGKRKKKWPYRTRLLCCNLCKYSTRNWYSYKSHLQRNHEYERNMCALAPCQICPFIAHPRVLKKHLLLFHGAPKVDLEPAPVNSTAKKMDRFKCRKCRYVDSNLFSMKKHVLLNHLEKLWHHFSGRRSDAKFPHSASRQFCKVCKIAIDNTEHMLHHILASPAHPWACAQIRTWIMENTQYAKSLNYQTLAPKTQLPHAYGPEQLAGNPLSVQQPNGGPAFSVMQGTVPNSSSNFVCAPGSNQNLLPPQASALVQLASAEAKGLLQPGAAVTLQSALQQGTIPAPMPISQAMVRLPSGPSLLAAPHKPPLSIGAPGPQPPQQVYLPPGVQVNIPGMPPPFMVGQRLPLSQGAHHQGTMLQGNPQSTMLTSQSLLSHLIPTGNKVNGMPTYTFASPVGMPSQAGNIHMLSKAPLPSSQNAAPAPQPVKPAGNPALNSKAKKWITCPICNELLPSNVYESHQQAAHKSPPKTAKQLGLAARAPFLRKMPDKTVKCLMCKILLSEKGLFEHLLHGLNCLYCPGMFYSIQQLVDHTNTQHSPTQKANCDFMRREYRLYTDDGGNLLFPYFDINTTAPKEIMGDAELKLALVTNSLDLIFLKMQPGGKQEVCRNPSKTSRTDCPFCDEKCLTAENYRSHLNTKHCLAPTVHAILKTAAFKCIYCNGVYTGKTTQRAIVIHLQRCRRAPNTTKDADRLRPVPTNGQQQQVMALNKMIQSPALYSAQPPPVPKPAPAPMPVPQPSESPAELQSKLRLEAAFKEAMEANKKEREARAAFRKQRDKEKREQREQAALAQAQAQAAAQTAAALMAAQAVHLALDPSGIEKRPAEERKEFLARYFHAKPYPTKNESEELSRRLWLSRTEVSTLFGMKRMKCMKAIQKNRPTILMGFNMTELNKLKHNLLIPDMDPVEQEKIDNQEAETEEPQKINSPEGEREDSVPDEKPSEPEKMDVSENEALEPQPMAV</sequence>
<feature type="compositionally biased region" description="Pro residues" evidence="13">
    <location>
        <begin position="848"/>
        <end position="866"/>
    </location>
</feature>
<evidence type="ECO:0000256" key="9">
    <source>
        <dbReference type="ARBA" id="ARBA00023242"/>
    </source>
</evidence>
<feature type="compositionally biased region" description="Basic and acidic residues" evidence="13">
    <location>
        <begin position="887"/>
        <end position="912"/>
    </location>
</feature>
<organism evidence="16 17">
    <name type="scientific">Umbra pygmaea</name>
    <name type="common">Eastern mudminnow</name>
    <dbReference type="NCBI Taxonomy" id="75934"/>
    <lineage>
        <taxon>Eukaryota</taxon>
        <taxon>Metazoa</taxon>
        <taxon>Chordata</taxon>
        <taxon>Craniata</taxon>
        <taxon>Vertebrata</taxon>
        <taxon>Euteleostomi</taxon>
        <taxon>Actinopterygii</taxon>
        <taxon>Neopterygii</taxon>
        <taxon>Teleostei</taxon>
        <taxon>Protacanthopterygii</taxon>
        <taxon>Esociformes</taxon>
        <taxon>Umbridae</taxon>
        <taxon>Umbra</taxon>
    </lineage>
</organism>
<keyword evidence="14" id="KW-0732">Signal</keyword>
<protein>
    <recommendedName>
        <fullName evidence="15">Homeobox domain-containing protein</fullName>
    </recommendedName>
</protein>
<reference evidence="16 17" key="1">
    <citation type="submission" date="2024-06" db="EMBL/GenBank/DDBJ databases">
        <authorList>
            <person name="Pan Q."/>
            <person name="Wen M."/>
            <person name="Jouanno E."/>
            <person name="Zahm M."/>
            <person name="Klopp C."/>
            <person name="Cabau C."/>
            <person name="Louis A."/>
            <person name="Berthelot C."/>
            <person name="Parey E."/>
            <person name="Roest Crollius H."/>
            <person name="Montfort J."/>
            <person name="Robinson-Rechavi M."/>
            <person name="Bouchez O."/>
            <person name="Lampietro C."/>
            <person name="Lopez Roques C."/>
            <person name="Donnadieu C."/>
            <person name="Postlethwait J."/>
            <person name="Bobe J."/>
            <person name="Verreycken H."/>
            <person name="Guiguen Y."/>
        </authorList>
    </citation>
    <scope>NUCLEOTIDE SEQUENCE [LARGE SCALE GENOMIC DNA]</scope>
    <source>
        <strain evidence="16">Up_M1</strain>
        <tissue evidence="16">Testis</tissue>
    </source>
</reference>
<keyword evidence="2" id="KW-0677">Repeat</keyword>
<keyword evidence="6 10" id="KW-0238">DNA-binding</keyword>
<evidence type="ECO:0000313" key="17">
    <source>
        <dbReference type="Proteomes" id="UP001557470"/>
    </source>
</evidence>
<evidence type="ECO:0000256" key="10">
    <source>
        <dbReference type="PROSITE-ProRule" id="PRU00108"/>
    </source>
</evidence>
<keyword evidence="4" id="KW-0862">Zinc</keyword>
<keyword evidence="7 10" id="KW-0371">Homeobox</keyword>
<evidence type="ECO:0000313" key="16">
    <source>
        <dbReference type="EMBL" id="KAL0962208.1"/>
    </source>
</evidence>
<accession>A0ABD0W0L5</accession>
<dbReference type="CDD" id="cd00086">
    <property type="entry name" value="homeodomain"/>
    <property type="match status" value="1"/>
</dbReference>
<keyword evidence="5" id="KW-0805">Transcription regulation</keyword>
<dbReference type="Pfam" id="PF19627">
    <property type="entry name" value="ADNP_N"/>
    <property type="match status" value="1"/>
</dbReference>
<dbReference type="SMART" id="SM00389">
    <property type="entry name" value="HOX"/>
    <property type="match status" value="1"/>
</dbReference>
<feature type="coiled-coil region" evidence="12">
    <location>
        <begin position="91"/>
        <end position="118"/>
    </location>
</feature>
<dbReference type="Gene3D" id="1.10.10.60">
    <property type="entry name" value="Homeodomain-like"/>
    <property type="match status" value="1"/>
</dbReference>
<dbReference type="InterPro" id="IPR001356">
    <property type="entry name" value="HD"/>
</dbReference>
<evidence type="ECO:0000256" key="13">
    <source>
        <dbReference type="SAM" id="MobiDB-lite"/>
    </source>
</evidence>